<dbReference type="InterPro" id="IPR050882">
    <property type="entry name" value="Prepilin_peptidase/N-MTase"/>
</dbReference>
<keyword evidence="2" id="KW-0472">Membrane</keyword>
<protein>
    <submittedName>
        <fullName evidence="4">Type 4 prepilin-like proteins leader peptide-processing enzyme</fullName>
    </submittedName>
</protein>
<evidence type="ECO:0000256" key="1">
    <source>
        <dbReference type="ARBA" id="ARBA00005801"/>
    </source>
</evidence>
<evidence type="ECO:0000256" key="2">
    <source>
        <dbReference type="SAM" id="Phobius"/>
    </source>
</evidence>
<proteinExistence type="inferred from homology"/>
<evidence type="ECO:0000313" key="4">
    <source>
        <dbReference type="EMBL" id="KXG75200.1"/>
    </source>
</evidence>
<dbReference type="OrthoDB" id="1863838at2"/>
<sequence>MVYLFIIGAGTLLFFLLKKYMKENGFSNEKTIDYVLLFFTLFFQILLYDKYGFQDKFFIYFLLILLLIQISFIDMKQKIIPNKLNILVALIGFINILLNIKHGLNYFLAGFVAGGIFLFLALITKGGIGGGDIKLFASLGMILGLYPTILVIAYTFIFASILCIGLMIAKKATFTSTIALAPFINIATLYYLLT</sequence>
<accession>A0A140L3S5</accession>
<dbReference type="STRING" id="520762.AN619_18700"/>
<feature type="transmembrane region" description="Helical" evidence="2">
    <location>
        <begin position="33"/>
        <end position="51"/>
    </location>
</feature>
<name>A0A140L3S5_9FIRM</name>
<feature type="transmembrane region" description="Helical" evidence="2">
    <location>
        <begin position="106"/>
        <end position="123"/>
    </location>
</feature>
<feature type="domain" description="Prepilin type IV endopeptidase peptidase" evidence="3">
    <location>
        <begin position="61"/>
        <end position="164"/>
    </location>
</feature>
<feature type="transmembrane region" description="Helical" evidence="2">
    <location>
        <begin position="135"/>
        <end position="168"/>
    </location>
</feature>
<comment type="similarity">
    <text evidence="1">Belongs to the peptidase A24 family.</text>
</comment>
<evidence type="ECO:0000259" key="3">
    <source>
        <dbReference type="Pfam" id="PF01478"/>
    </source>
</evidence>
<comment type="caution">
    <text evidence="4">The sequence shown here is derived from an EMBL/GenBank/DDBJ whole genome shotgun (WGS) entry which is preliminary data.</text>
</comment>
<reference evidence="4 5" key="1">
    <citation type="submission" date="2015-12" db="EMBL/GenBank/DDBJ databases">
        <title>Draft genome sequence of the thermoanaerobe Thermotalea metallivorans, an isolate from the runoff channel of the Great Artesian Basin, Australia.</title>
        <authorList>
            <person name="Patel B.K."/>
        </authorList>
    </citation>
    <scope>NUCLEOTIDE SEQUENCE [LARGE SCALE GENOMIC DNA]</scope>
    <source>
        <strain evidence="4 5">B2-1</strain>
    </source>
</reference>
<feature type="transmembrane region" description="Helical" evidence="2">
    <location>
        <begin position="174"/>
        <end position="193"/>
    </location>
</feature>
<evidence type="ECO:0000313" key="5">
    <source>
        <dbReference type="Proteomes" id="UP000070456"/>
    </source>
</evidence>
<gene>
    <name evidence="4" type="primary">comC_3</name>
    <name evidence="4" type="ORF">AN619_18700</name>
</gene>
<keyword evidence="2" id="KW-0812">Transmembrane</keyword>
<keyword evidence="5" id="KW-1185">Reference proteome</keyword>
<dbReference type="AlphaFoldDB" id="A0A140L3S5"/>
<dbReference type="Pfam" id="PF01478">
    <property type="entry name" value="Peptidase_A24"/>
    <property type="match status" value="1"/>
</dbReference>
<dbReference type="Proteomes" id="UP000070456">
    <property type="component" value="Unassembled WGS sequence"/>
</dbReference>
<dbReference type="EMBL" id="LOEE01000038">
    <property type="protein sequence ID" value="KXG75200.1"/>
    <property type="molecule type" value="Genomic_DNA"/>
</dbReference>
<feature type="transmembrane region" description="Helical" evidence="2">
    <location>
        <begin position="57"/>
        <end position="75"/>
    </location>
</feature>
<dbReference type="GO" id="GO:0004190">
    <property type="term" value="F:aspartic-type endopeptidase activity"/>
    <property type="evidence" value="ECO:0007669"/>
    <property type="project" value="InterPro"/>
</dbReference>
<dbReference type="PANTHER" id="PTHR30487:SF0">
    <property type="entry name" value="PREPILIN LEADER PEPTIDASE_N-METHYLTRANSFERASE-RELATED"/>
    <property type="match status" value="1"/>
</dbReference>
<feature type="transmembrane region" description="Helical" evidence="2">
    <location>
        <begin position="84"/>
        <end position="100"/>
    </location>
</feature>
<dbReference type="InterPro" id="IPR000045">
    <property type="entry name" value="Prepilin_IV_endopep_pep"/>
</dbReference>
<organism evidence="4 5">
    <name type="scientific">Thermotalea metallivorans</name>
    <dbReference type="NCBI Taxonomy" id="520762"/>
    <lineage>
        <taxon>Bacteria</taxon>
        <taxon>Bacillati</taxon>
        <taxon>Bacillota</taxon>
        <taxon>Clostridia</taxon>
        <taxon>Peptostreptococcales</taxon>
        <taxon>Thermotaleaceae</taxon>
        <taxon>Thermotalea</taxon>
    </lineage>
</organism>
<keyword evidence="2" id="KW-1133">Transmembrane helix</keyword>
<dbReference type="GO" id="GO:0005886">
    <property type="term" value="C:plasma membrane"/>
    <property type="evidence" value="ECO:0007669"/>
    <property type="project" value="TreeGrafter"/>
</dbReference>
<dbReference type="GO" id="GO:0006465">
    <property type="term" value="P:signal peptide processing"/>
    <property type="evidence" value="ECO:0007669"/>
    <property type="project" value="TreeGrafter"/>
</dbReference>
<dbReference type="Gene3D" id="1.20.120.1220">
    <property type="match status" value="1"/>
</dbReference>
<dbReference type="PANTHER" id="PTHR30487">
    <property type="entry name" value="TYPE 4 PREPILIN-LIKE PROTEINS LEADER PEPTIDE-PROCESSING ENZYME"/>
    <property type="match status" value="1"/>
</dbReference>